<dbReference type="RefSeq" id="XP_024577294.1">
    <property type="nucleotide sequence ID" value="XM_024726637.1"/>
</dbReference>
<keyword evidence="2" id="KW-1185">Reference proteome</keyword>
<dbReference type="AlphaFoldDB" id="A0A0P1AK56"/>
<sequence>MMLLWKPLQTYFERPSRQEECVPHALQSKPHSRKKTNARGRFRSLSLFGVGKFAIVQELLIAGCTTG</sequence>
<reference evidence="2" key="1">
    <citation type="submission" date="2014-09" db="EMBL/GenBank/DDBJ databases">
        <authorList>
            <person name="Sharma Rahul"/>
            <person name="Thines Marco"/>
        </authorList>
    </citation>
    <scope>NUCLEOTIDE SEQUENCE [LARGE SCALE GENOMIC DNA]</scope>
</reference>
<dbReference type="GeneID" id="36406156"/>
<evidence type="ECO:0000313" key="1">
    <source>
        <dbReference type="EMBL" id="CEG40925.1"/>
    </source>
</evidence>
<organism evidence="1 2">
    <name type="scientific">Plasmopara halstedii</name>
    <name type="common">Downy mildew of sunflower</name>
    <dbReference type="NCBI Taxonomy" id="4781"/>
    <lineage>
        <taxon>Eukaryota</taxon>
        <taxon>Sar</taxon>
        <taxon>Stramenopiles</taxon>
        <taxon>Oomycota</taxon>
        <taxon>Peronosporomycetes</taxon>
        <taxon>Peronosporales</taxon>
        <taxon>Peronosporaceae</taxon>
        <taxon>Plasmopara</taxon>
    </lineage>
</organism>
<accession>A0A0P1AK56</accession>
<dbReference type="Proteomes" id="UP000054928">
    <property type="component" value="Unassembled WGS sequence"/>
</dbReference>
<proteinExistence type="predicted"/>
<protein>
    <submittedName>
        <fullName evidence="1">Uncharacterized protein</fullName>
    </submittedName>
</protein>
<dbReference type="EMBL" id="CCYD01000524">
    <property type="protein sequence ID" value="CEG40925.1"/>
    <property type="molecule type" value="Genomic_DNA"/>
</dbReference>
<evidence type="ECO:0000313" key="2">
    <source>
        <dbReference type="Proteomes" id="UP000054928"/>
    </source>
</evidence>
<name>A0A0P1AK56_PLAHL</name>